<protein>
    <submittedName>
        <fullName evidence="3">CAAX amino protease</fullName>
    </submittedName>
</protein>
<dbReference type="GO" id="GO:0006508">
    <property type="term" value="P:proteolysis"/>
    <property type="evidence" value="ECO:0007669"/>
    <property type="project" value="UniProtKB-KW"/>
</dbReference>
<reference evidence="3" key="2">
    <citation type="submission" date="2023-01" db="EMBL/GenBank/DDBJ databases">
        <authorList>
            <person name="Sun Q."/>
            <person name="Evtushenko L."/>
        </authorList>
    </citation>
    <scope>NUCLEOTIDE SEQUENCE</scope>
    <source>
        <strain evidence="3">VKM Ac-2007</strain>
    </source>
</reference>
<feature type="domain" description="CAAX prenyl protease 2/Lysostaphin resistance protein A-like" evidence="2">
    <location>
        <begin position="105"/>
        <end position="196"/>
    </location>
</feature>
<dbReference type="Proteomes" id="UP001143474">
    <property type="component" value="Unassembled WGS sequence"/>
</dbReference>
<evidence type="ECO:0000313" key="3">
    <source>
        <dbReference type="EMBL" id="GLK09166.1"/>
    </source>
</evidence>
<feature type="transmembrane region" description="Helical" evidence="1">
    <location>
        <begin position="135"/>
        <end position="154"/>
    </location>
</feature>
<dbReference type="EMBL" id="BSEV01000004">
    <property type="protein sequence ID" value="GLK09166.1"/>
    <property type="molecule type" value="Genomic_DNA"/>
</dbReference>
<gene>
    <name evidence="3" type="ORF">GCM10017600_25720</name>
</gene>
<dbReference type="GO" id="GO:0080120">
    <property type="term" value="P:CAAX-box protein maturation"/>
    <property type="evidence" value="ECO:0007669"/>
    <property type="project" value="UniProtKB-ARBA"/>
</dbReference>
<evidence type="ECO:0000259" key="2">
    <source>
        <dbReference type="Pfam" id="PF02517"/>
    </source>
</evidence>
<dbReference type="InterPro" id="IPR003675">
    <property type="entry name" value="Rce1/LyrA-like_dom"/>
</dbReference>
<accession>A0A9W6HZH3</accession>
<feature type="transmembrane region" description="Helical" evidence="1">
    <location>
        <begin position="75"/>
        <end position="97"/>
    </location>
</feature>
<dbReference type="RefSeq" id="WP_271217641.1">
    <property type="nucleotide sequence ID" value="NZ_BAAAVD010000004.1"/>
</dbReference>
<feature type="transmembrane region" description="Helical" evidence="1">
    <location>
        <begin position="103"/>
        <end position="123"/>
    </location>
</feature>
<dbReference type="GO" id="GO:0004175">
    <property type="term" value="F:endopeptidase activity"/>
    <property type="evidence" value="ECO:0007669"/>
    <property type="project" value="UniProtKB-ARBA"/>
</dbReference>
<organism evidence="3 4">
    <name type="scientific">Streptosporangium carneum</name>
    <dbReference type="NCBI Taxonomy" id="47481"/>
    <lineage>
        <taxon>Bacteria</taxon>
        <taxon>Bacillati</taxon>
        <taxon>Actinomycetota</taxon>
        <taxon>Actinomycetes</taxon>
        <taxon>Streptosporangiales</taxon>
        <taxon>Streptosporangiaceae</taxon>
        <taxon>Streptosporangium</taxon>
    </lineage>
</organism>
<dbReference type="AlphaFoldDB" id="A0A9W6HZH3"/>
<feature type="transmembrane region" description="Helical" evidence="1">
    <location>
        <begin position="7"/>
        <end position="24"/>
    </location>
</feature>
<proteinExistence type="predicted"/>
<evidence type="ECO:0000256" key="1">
    <source>
        <dbReference type="SAM" id="Phobius"/>
    </source>
</evidence>
<feature type="transmembrane region" description="Helical" evidence="1">
    <location>
        <begin position="235"/>
        <end position="254"/>
    </location>
</feature>
<sequence length="273" mass="27940">MRLLKQFVPVAVVAFGGNAIMGVVQGSPLLTLLFGVAVAVLAVFVYARVMRWSERRAPVEVATQGAAGAGAQGTLIGVALFAAVIVSIAVVGGYRIGGLGSPAAAVGLLGVMAVAAVTEELLFRGILFRIVEERAGTWLALVLTGLLFGLSHLLNPHASLWGAIAIAIEAGGMLAAVYAATRTLWVPIGVHFGWNFAAAGIFGTEVSGNGVAQGLLRGVTSGPAVLTGGEFGPEASVFAVVAGLLLTVVFMRLARRRGNVVPFRRGADATLAR</sequence>
<feature type="transmembrane region" description="Helical" evidence="1">
    <location>
        <begin position="160"/>
        <end position="180"/>
    </location>
</feature>
<comment type="caution">
    <text evidence="3">The sequence shown here is derived from an EMBL/GenBank/DDBJ whole genome shotgun (WGS) entry which is preliminary data.</text>
</comment>
<keyword evidence="1" id="KW-1133">Transmembrane helix</keyword>
<dbReference type="PANTHER" id="PTHR39430">
    <property type="entry name" value="MEMBRANE-ASSOCIATED PROTEASE-RELATED"/>
    <property type="match status" value="1"/>
</dbReference>
<name>A0A9W6HZH3_9ACTN</name>
<feature type="transmembrane region" description="Helical" evidence="1">
    <location>
        <begin position="192"/>
        <end position="215"/>
    </location>
</feature>
<keyword evidence="4" id="KW-1185">Reference proteome</keyword>
<feature type="transmembrane region" description="Helical" evidence="1">
    <location>
        <begin position="30"/>
        <end position="47"/>
    </location>
</feature>
<evidence type="ECO:0000313" key="4">
    <source>
        <dbReference type="Proteomes" id="UP001143474"/>
    </source>
</evidence>
<dbReference type="Pfam" id="PF02517">
    <property type="entry name" value="Rce1-like"/>
    <property type="match status" value="1"/>
</dbReference>
<keyword evidence="1" id="KW-0472">Membrane</keyword>
<dbReference type="PANTHER" id="PTHR39430:SF1">
    <property type="entry name" value="PROTEASE"/>
    <property type="match status" value="1"/>
</dbReference>
<keyword evidence="1" id="KW-0812">Transmembrane</keyword>
<keyword evidence="3" id="KW-0378">Hydrolase</keyword>
<keyword evidence="3" id="KW-0645">Protease</keyword>
<reference evidence="3" key="1">
    <citation type="journal article" date="2014" name="Int. J. Syst. Evol. Microbiol.">
        <title>Complete genome sequence of Corynebacterium casei LMG S-19264T (=DSM 44701T), isolated from a smear-ripened cheese.</title>
        <authorList>
            <consortium name="US DOE Joint Genome Institute (JGI-PGF)"/>
            <person name="Walter F."/>
            <person name="Albersmeier A."/>
            <person name="Kalinowski J."/>
            <person name="Ruckert C."/>
        </authorList>
    </citation>
    <scope>NUCLEOTIDE SEQUENCE</scope>
    <source>
        <strain evidence="3">VKM Ac-2007</strain>
    </source>
</reference>